<evidence type="ECO:0000256" key="3">
    <source>
        <dbReference type="ARBA" id="ARBA00022771"/>
    </source>
</evidence>
<dbReference type="Pfam" id="PF00096">
    <property type="entry name" value="zf-C2H2"/>
    <property type="match status" value="2"/>
</dbReference>
<proteinExistence type="predicted"/>
<keyword evidence="1" id="KW-0479">Metal-binding</keyword>
<evidence type="ECO:0000256" key="4">
    <source>
        <dbReference type="ARBA" id="ARBA00022833"/>
    </source>
</evidence>
<dbReference type="InterPro" id="IPR050717">
    <property type="entry name" value="C2H2-ZF_Transcription_Reg"/>
</dbReference>
<dbReference type="SUPFAM" id="SSF57667">
    <property type="entry name" value="beta-beta-alpha zinc fingers"/>
    <property type="match status" value="4"/>
</dbReference>
<dbReference type="Gene3D" id="3.30.160.60">
    <property type="entry name" value="Classic Zinc Finger"/>
    <property type="match status" value="5"/>
</dbReference>
<dbReference type="SMART" id="SM00355">
    <property type="entry name" value="ZnF_C2H2"/>
    <property type="match status" value="5"/>
</dbReference>
<name>A0ABQ8RWB0_PERAM</name>
<dbReference type="PROSITE" id="PS00028">
    <property type="entry name" value="ZINC_FINGER_C2H2_1"/>
    <property type="match status" value="4"/>
</dbReference>
<dbReference type="EMBL" id="JAJSOF020000041">
    <property type="protein sequence ID" value="KAJ4425963.1"/>
    <property type="molecule type" value="Genomic_DNA"/>
</dbReference>
<comment type="caution">
    <text evidence="7">The sequence shown here is derived from an EMBL/GenBank/DDBJ whole genome shotgun (WGS) entry which is preliminary data.</text>
</comment>
<dbReference type="Proteomes" id="UP001148838">
    <property type="component" value="Unassembled WGS sequence"/>
</dbReference>
<evidence type="ECO:0000313" key="7">
    <source>
        <dbReference type="EMBL" id="KAJ4425963.1"/>
    </source>
</evidence>
<sequence>MFVDVFMALVHSEDDIPLLLLIQELFFGSSLEEAYTCDICEKKFSESSAQKKHTIVHTGEKAFSCDICGKKFSQSGTMKGMLSYTHAVMDVIKKEREIDTLALEGSNNTYIGKEKLQEGNVLDLQVTGIKTECMDHSYEVKSEMTFDKTPVPIEVPFVKSDVEEGHVLDLHMAEIKTECMDHSYDLKSEMTFEESAVPACFPVMKSEAEDEACEIHKEQDEVELQVTAEENEVFTEGTGVPPCCHSITEDECLETYEKTFKCDVCGEYFFDSIELKRHSVLHKPKRPLISDDCGRDCLQVDLLKTHACVHTDDQTCSCDFCRKKFSETIRRTGNISLSCDVCGKKFSKSGNLKRHSVVHTGEKAFGCDICAVMDVNKKECEIDTLALEGSNNTDIEKEKLQEGNVLDLQVTGMKTECMDHSYEVKSEMAFDKSPVPIELSFVKSEVEEGNVLDLNMTEIKTECMDHSYDLKSEMTFEESPVPAGFPVMKSEAEDEACEIHKEQDEVELQVTAEENEVFTEGTGVPPCCHSITEDECLETCEKTLKCDVCGKCFLDSIELKKHTVLHNRKKPLISDDCGKDCLQEGNVLDVQVTGIKTECMDHSYEVNSKMTFHKTPVPIELSFVKSEVEEGNALDLHMTEIKTEFMDHSYGLKSEMTFEESPVPVDFPIMKSEGEDKICEINKVEPEVKLQVTAEENEVFTDGDVARTKSIFSSQHWRSTFLRHYYR</sequence>
<feature type="domain" description="C2H2-type" evidence="6">
    <location>
        <begin position="337"/>
        <end position="364"/>
    </location>
</feature>
<protein>
    <recommendedName>
        <fullName evidence="6">C2H2-type domain-containing protein</fullName>
    </recommendedName>
</protein>
<evidence type="ECO:0000256" key="2">
    <source>
        <dbReference type="ARBA" id="ARBA00022737"/>
    </source>
</evidence>
<keyword evidence="8" id="KW-1185">Reference proteome</keyword>
<evidence type="ECO:0000313" key="8">
    <source>
        <dbReference type="Proteomes" id="UP001148838"/>
    </source>
</evidence>
<feature type="domain" description="C2H2-type" evidence="6">
    <location>
        <begin position="260"/>
        <end position="287"/>
    </location>
</feature>
<evidence type="ECO:0000256" key="5">
    <source>
        <dbReference type="PROSITE-ProRule" id="PRU00042"/>
    </source>
</evidence>
<gene>
    <name evidence="7" type="ORF">ANN_27589</name>
</gene>
<accession>A0ABQ8RWB0</accession>
<dbReference type="PANTHER" id="PTHR14196">
    <property type="entry name" value="ODD-SKIPPED - RELATED"/>
    <property type="match status" value="1"/>
</dbReference>
<evidence type="ECO:0000256" key="1">
    <source>
        <dbReference type="ARBA" id="ARBA00022723"/>
    </source>
</evidence>
<feature type="domain" description="C2H2-type" evidence="6">
    <location>
        <begin position="63"/>
        <end position="87"/>
    </location>
</feature>
<dbReference type="PROSITE" id="PS50157">
    <property type="entry name" value="ZINC_FINGER_C2H2_2"/>
    <property type="match status" value="5"/>
</dbReference>
<dbReference type="InterPro" id="IPR036236">
    <property type="entry name" value="Znf_C2H2_sf"/>
</dbReference>
<keyword evidence="3 5" id="KW-0863">Zinc-finger</keyword>
<feature type="domain" description="C2H2-type" evidence="6">
    <location>
        <begin position="544"/>
        <end position="571"/>
    </location>
</feature>
<keyword evidence="2" id="KW-0677">Repeat</keyword>
<keyword evidence="4" id="KW-0862">Zinc</keyword>
<feature type="domain" description="C2H2-type" evidence="6">
    <location>
        <begin position="35"/>
        <end position="62"/>
    </location>
</feature>
<reference evidence="7 8" key="1">
    <citation type="journal article" date="2022" name="Allergy">
        <title>Genome assembly and annotation of Periplaneta americana reveal a comprehensive cockroach allergen profile.</title>
        <authorList>
            <person name="Wang L."/>
            <person name="Xiong Q."/>
            <person name="Saelim N."/>
            <person name="Wang L."/>
            <person name="Nong W."/>
            <person name="Wan A.T."/>
            <person name="Shi M."/>
            <person name="Liu X."/>
            <person name="Cao Q."/>
            <person name="Hui J.H.L."/>
            <person name="Sookrung N."/>
            <person name="Leung T.F."/>
            <person name="Tungtrongchitr A."/>
            <person name="Tsui S.K.W."/>
        </authorList>
    </citation>
    <scope>NUCLEOTIDE SEQUENCE [LARGE SCALE GENOMIC DNA]</scope>
    <source>
        <strain evidence="7">PWHHKU_190912</strain>
    </source>
</reference>
<organism evidence="7 8">
    <name type="scientific">Periplaneta americana</name>
    <name type="common">American cockroach</name>
    <name type="synonym">Blatta americana</name>
    <dbReference type="NCBI Taxonomy" id="6978"/>
    <lineage>
        <taxon>Eukaryota</taxon>
        <taxon>Metazoa</taxon>
        <taxon>Ecdysozoa</taxon>
        <taxon>Arthropoda</taxon>
        <taxon>Hexapoda</taxon>
        <taxon>Insecta</taxon>
        <taxon>Pterygota</taxon>
        <taxon>Neoptera</taxon>
        <taxon>Polyneoptera</taxon>
        <taxon>Dictyoptera</taxon>
        <taxon>Blattodea</taxon>
        <taxon>Blattoidea</taxon>
        <taxon>Blattidae</taxon>
        <taxon>Blattinae</taxon>
        <taxon>Periplaneta</taxon>
    </lineage>
</organism>
<dbReference type="InterPro" id="IPR013087">
    <property type="entry name" value="Znf_C2H2_type"/>
</dbReference>
<dbReference type="PANTHER" id="PTHR14196:SF12">
    <property type="entry name" value="ZINC FINGER PROTEIN 208-LIKE"/>
    <property type="match status" value="1"/>
</dbReference>
<evidence type="ECO:0000259" key="6">
    <source>
        <dbReference type="PROSITE" id="PS50157"/>
    </source>
</evidence>